<organism evidence="3 4">
    <name type="scientific">Rikenella microfusus</name>
    <dbReference type="NCBI Taxonomy" id="28139"/>
    <lineage>
        <taxon>Bacteria</taxon>
        <taxon>Pseudomonadati</taxon>
        <taxon>Bacteroidota</taxon>
        <taxon>Bacteroidia</taxon>
        <taxon>Bacteroidales</taxon>
        <taxon>Rikenellaceae</taxon>
        <taxon>Rikenella</taxon>
    </lineage>
</organism>
<sequence>MVNTLKVKRILISQPAPSSDKSPFSELTSKHKVEIDFRPFITVEGVTVKEFRAQRVDVLAHTAVIFTSRKTIDNFFRICEECRIAVPEDMKYFCVTEAIALYLQKYIVYRKRKIFYGTATFADLMEVVAKHKEEKFLVALSDPHKPEIQQLLARTGVKFTKIILAHTVPADLSDIAIDTYDLVACYSQADIKALHGHFGALPQGMIVAALGNATAREALASGLPVDILAPTPKYPSLTMAIDKYIAALNGGESVEEFGVKELPEPVSAVAAKKPARGKSVSAAAKTTGGRPVCRRTAAAK</sequence>
<feature type="domain" description="Tetrapyrrole biosynthesis uroporphyrinogen III synthase" evidence="2">
    <location>
        <begin position="24"/>
        <end position="238"/>
    </location>
</feature>
<evidence type="ECO:0000313" key="4">
    <source>
        <dbReference type="Proteomes" id="UP000255233"/>
    </source>
</evidence>
<dbReference type="STRING" id="880526.GCA_000427365_01139"/>
<name>A0A379MQS8_9BACT</name>
<dbReference type="GO" id="GO:0004852">
    <property type="term" value="F:uroporphyrinogen-III synthase activity"/>
    <property type="evidence" value="ECO:0007669"/>
    <property type="project" value="InterPro"/>
</dbReference>
<keyword evidence="4" id="KW-1185">Reference proteome</keyword>
<dbReference type="CDD" id="cd06578">
    <property type="entry name" value="HemD"/>
    <property type="match status" value="1"/>
</dbReference>
<dbReference type="EMBL" id="UGVL01000001">
    <property type="protein sequence ID" value="SUE33109.1"/>
    <property type="molecule type" value="Genomic_DNA"/>
</dbReference>
<dbReference type="RefSeq" id="WP_245584943.1">
    <property type="nucleotide sequence ID" value="NZ_CALVFX010000005.1"/>
</dbReference>
<dbReference type="Pfam" id="PF02602">
    <property type="entry name" value="HEM4"/>
    <property type="match status" value="1"/>
</dbReference>
<dbReference type="InterPro" id="IPR003754">
    <property type="entry name" value="4pyrrol_synth_uPrphyn_synth"/>
</dbReference>
<evidence type="ECO:0000256" key="1">
    <source>
        <dbReference type="SAM" id="MobiDB-lite"/>
    </source>
</evidence>
<dbReference type="InterPro" id="IPR036108">
    <property type="entry name" value="4pyrrol_syn_uPrphyn_synt_sf"/>
</dbReference>
<reference evidence="3 4" key="1">
    <citation type="submission" date="2018-06" db="EMBL/GenBank/DDBJ databases">
        <authorList>
            <consortium name="Pathogen Informatics"/>
            <person name="Doyle S."/>
        </authorList>
    </citation>
    <scope>NUCLEOTIDE SEQUENCE [LARGE SCALE GENOMIC DNA]</scope>
    <source>
        <strain evidence="3 4">NCTC11190</strain>
    </source>
</reference>
<evidence type="ECO:0000313" key="3">
    <source>
        <dbReference type="EMBL" id="SUE33109.1"/>
    </source>
</evidence>
<gene>
    <name evidence="3" type="ORF">NCTC11190_00304</name>
</gene>
<evidence type="ECO:0000259" key="2">
    <source>
        <dbReference type="Pfam" id="PF02602"/>
    </source>
</evidence>
<accession>A0A379MQS8</accession>
<dbReference type="Gene3D" id="3.40.50.10090">
    <property type="match status" value="2"/>
</dbReference>
<dbReference type="AlphaFoldDB" id="A0A379MQS8"/>
<feature type="region of interest" description="Disordered" evidence="1">
    <location>
        <begin position="279"/>
        <end position="300"/>
    </location>
</feature>
<dbReference type="SUPFAM" id="SSF69618">
    <property type="entry name" value="HemD-like"/>
    <property type="match status" value="1"/>
</dbReference>
<dbReference type="GO" id="GO:0033014">
    <property type="term" value="P:tetrapyrrole biosynthetic process"/>
    <property type="evidence" value="ECO:0007669"/>
    <property type="project" value="InterPro"/>
</dbReference>
<dbReference type="Proteomes" id="UP000255233">
    <property type="component" value="Unassembled WGS sequence"/>
</dbReference>
<proteinExistence type="predicted"/>
<protein>
    <submittedName>
        <fullName evidence="3">Uroporphyrinogen-III synthase</fullName>
    </submittedName>
</protein>